<dbReference type="Proteomes" id="UP001215231">
    <property type="component" value="Chromosome"/>
</dbReference>
<gene>
    <name evidence="2" type="ORF">H3N35_04620</name>
</gene>
<sequence>MNDVKTNTEGKKEPLSKRMGLIEEKLKKYTLIGTLTGVLLGGGGVLGAVQWFYQAPLEKKIKTYESAISSLKGVIEAANKDGASKEETRALRQELIALDRDYRNALGLVAECMEILSTRGIDQQWLQKAARQLRELEQRPAVTEKNIFPDK</sequence>
<name>A0ABY7VHQ7_9GAMM</name>
<keyword evidence="3" id="KW-1185">Reference proteome</keyword>
<dbReference type="EMBL" id="CP059693">
    <property type="protein sequence ID" value="WDE12759.1"/>
    <property type="molecule type" value="Genomic_DNA"/>
</dbReference>
<keyword evidence="1" id="KW-0812">Transmembrane</keyword>
<dbReference type="RefSeq" id="WP_274053082.1">
    <property type="nucleotide sequence ID" value="NZ_CP059693.1"/>
</dbReference>
<reference evidence="2 3" key="1">
    <citation type="journal article" date="2022" name="Mar. Drugs">
        <title>Bioassay-Guided Fractionation Leads to the Detection of Cholic Acid Generated by the Rare Thalassomonas sp.</title>
        <authorList>
            <person name="Pheiffer F."/>
            <person name="Schneider Y.K."/>
            <person name="Hansen E.H."/>
            <person name="Andersen J.H."/>
            <person name="Isaksson J."/>
            <person name="Busche T."/>
            <person name="R C."/>
            <person name="Kalinowski J."/>
            <person name="Zyl L.V."/>
            <person name="Trindade M."/>
        </authorList>
    </citation>
    <scope>NUCLEOTIDE SEQUENCE [LARGE SCALE GENOMIC DNA]</scope>
    <source>
        <strain evidence="2 3">A5K-61T</strain>
    </source>
</reference>
<evidence type="ECO:0000256" key="1">
    <source>
        <dbReference type="SAM" id="Phobius"/>
    </source>
</evidence>
<feature type="transmembrane region" description="Helical" evidence="1">
    <location>
        <begin position="29"/>
        <end position="53"/>
    </location>
</feature>
<proteinExistence type="predicted"/>
<evidence type="ECO:0000313" key="2">
    <source>
        <dbReference type="EMBL" id="WDE12759.1"/>
    </source>
</evidence>
<organism evidence="2 3">
    <name type="scientific">Thalassomonas haliotis</name>
    <dbReference type="NCBI Taxonomy" id="485448"/>
    <lineage>
        <taxon>Bacteria</taxon>
        <taxon>Pseudomonadati</taxon>
        <taxon>Pseudomonadota</taxon>
        <taxon>Gammaproteobacteria</taxon>
        <taxon>Alteromonadales</taxon>
        <taxon>Colwelliaceae</taxon>
        <taxon>Thalassomonas</taxon>
    </lineage>
</organism>
<protein>
    <submittedName>
        <fullName evidence="2">Uncharacterized protein</fullName>
    </submittedName>
</protein>
<keyword evidence="1" id="KW-1133">Transmembrane helix</keyword>
<accession>A0ABY7VHQ7</accession>
<keyword evidence="1" id="KW-0472">Membrane</keyword>
<evidence type="ECO:0000313" key="3">
    <source>
        <dbReference type="Proteomes" id="UP001215231"/>
    </source>
</evidence>